<feature type="binding site" evidence="7">
    <location>
        <position position="429"/>
    </location>
    <ligand>
        <name>ATP</name>
        <dbReference type="ChEBI" id="CHEBI:30616"/>
    </ligand>
</feature>
<feature type="binding site" evidence="7">
    <location>
        <position position="257"/>
    </location>
    <ligand>
        <name>ATP</name>
        <dbReference type="ChEBI" id="CHEBI:30616"/>
    </ligand>
</feature>
<feature type="binding site" evidence="8">
    <location>
        <position position="429"/>
    </location>
    <ligand>
        <name>Mn(2+)</name>
        <dbReference type="ChEBI" id="CHEBI:29035"/>
    </ligand>
</feature>
<dbReference type="GO" id="GO:0046872">
    <property type="term" value="F:metal ion binding"/>
    <property type="evidence" value="ECO:0007669"/>
    <property type="project" value="UniProtKB-KW"/>
</dbReference>
<evidence type="ECO:0000256" key="8">
    <source>
        <dbReference type="PIRSR" id="PIRSR624869-3"/>
    </source>
</evidence>
<dbReference type="InterPro" id="IPR009581">
    <property type="entry name" value="FAM20_C"/>
</dbReference>
<dbReference type="InterPro" id="IPR024869">
    <property type="entry name" value="FAM20"/>
</dbReference>
<feature type="active site" evidence="6">
    <location>
        <position position="409"/>
    </location>
</feature>
<name>A0A2S2P8W8_SCHGA</name>
<dbReference type="AlphaFoldDB" id="A0A2S2P8W8"/>
<comment type="similarity">
    <text evidence="2">Belongs to the FAM20 family.</text>
</comment>
<feature type="domain" description="FAM20 C-terminal" evidence="10">
    <location>
        <begin position="304"/>
        <end position="514"/>
    </location>
</feature>
<dbReference type="EMBL" id="GGMR01013019">
    <property type="protein sequence ID" value="MBY25638.1"/>
    <property type="molecule type" value="Transcribed_RNA"/>
</dbReference>
<feature type="binding site" evidence="7">
    <location>
        <position position="236"/>
    </location>
    <ligand>
        <name>ATP</name>
        <dbReference type="ChEBI" id="CHEBI:30616"/>
    </ligand>
</feature>
<keyword evidence="3" id="KW-0333">Golgi apparatus</keyword>
<feature type="binding site" evidence="7">
    <location>
        <position position="414"/>
    </location>
    <ligand>
        <name>ATP</name>
        <dbReference type="ChEBI" id="CHEBI:30616"/>
    </ligand>
</feature>
<comment type="subcellular location">
    <subcellularLocation>
        <location evidence="1">Golgi apparatus</location>
    </subcellularLocation>
</comment>
<evidence type="ECO:0000259" key="10">
    <source>
        <dbReference type="Pfam" id="PF06702"/>
    </source>
</evidence>
<evidence type="ECO:0000256" key="9">
    <source>
        <dbReference type="SAM" id="MobiDB-lite"/>
    </source>
</evidence>
<protein>
    <submittedName>
        <fullName evidence="11">Dentin matrix protein 4</fullName>
    </submittedName>
</protein>
<feature type="binding site" evidence="7">
    <location>
        <position position="220"/>
    </location>
    <ligand>
        <name>ATP</name>
        <dbReference type="ChEBI" id="CHEBI:30616"/>
    </ligand>
</feature>
<keyword evidence="8" id="KW-0479">Metal-binding</keyword>
<evidence type="ECO:0000256" key="6">
    <source>
        <dbReference type="PIRSR" id="PIRSR624869-1"/>
    </source>
</evidence>
<dbReference type="PANTHER" id="PTHR12450">
    <property type="entry name" value="DENTIN MATRIX PROTEIN 4 PROTEIN FAM20"/>
    <property type="match status" value="1"/>
</dbReference>
<dbReference type="GO" id="GO:0004674">
    <property type="term" value="F:protein serine/threonine kinase activity"/>
    <property type="evidence" value="ECO:0007669"/>
    <property type="project" value="TreeGrafter"/>
</dbReference>
<feature type="compositionally biased region" description="Polar residues" evidence="9">
    <location>
        <begin position="78"/>
        <end position="91"/>
    </location>
</feature>
<dbReference type="PANTHER" id="PTHR12450:SF22">
    <property type="entry name" value="EXTRACELLULAR SERINE_THREONINE PROTEIN CG31145"/>
    <property type="match status" value="1"/>
</dbReference>
<dbReference type="GO" id="GO:0005794">
    <property type="term" value="C:Golgi apparatus"/>
    <property type="evidence" value="ECO:0007669"/>
    <property type="project" value="UniProtKB-SubCell"/>
</dbReference>
<feature type="binding site" evidence="7">
    <location>
        <begin position="340"/>
        <end position="343"/>
    </location>
    <ligand>
        <name>ATP</name>
        <dbReference type="ChEBI" id="CHEBI:30616"/>
    </ligand>
</feature>
<keyword evidence="7" id="KW-0067">ATP-binding</keyword>
<reference evidence="11" key="1">
    <citation type="submission" date="2018-04" db="EMBL/GenBank/DDBJ databases">
        <title>Transcriptome of Schizaphis graminum biotype I.</title>
        <authorList>
            <person name="Scully E.D."/>
            <person name="Geib S.M."/>
            <person name="Palmer N.A."/>
            <person name="Koch K."/>
            <person name="Bradshaw J."/>
            <person name="Heng-Moss T."/>
            <person name="Sarath G."/>
        </authorList>
    </citation>
    <scope>NUCLEOTIDE SEQUENCE</scope>
</reference>
<feature type="binding site" evidence="8">
    <location>
        <position position="257"/>
    </location>
    <ligand>
        <name>Mn(2+)</name>
        <dbReference type="ChEBI" id="CHEBI:29035"/>
    </ligand>
</feature>
<keyword evidence="8" id="KW-0464">Manganese</keyword>
<keyword evidence="4" id="KW-1015">Disulfide bond</keyword>
<evidence type="ECO:0000256" key="4">
    <source>
        <dbReference type="ARBA" id="ARBA00023157"/>
    </source>
</evidence>
<organism evidence="11">
    <name type="scientific">Schizaphis graminum</name>
    <name type="common">Green bug aphid</name>
    <dbReference type="NCBI Taxonomy" id="13262"/>
    <lineage>
        <taxon>Eukaryota</taxon>
        <taxon>Metazoa</taxon>
        <taxon>Ecdysozoa</taxon>
        <taxon>Arthropoda</taxon>
        <taxon>Hexapoda</taxon>
        <taxon>Insecta</taxon>
        <taxon>Pterygota</taxon>
        <taxon>Neoptera</taxon>
        <taxon>Paraneoptera</taxon>
        <taxon>Hemiptera</taxon>
        <taxon>Sternorrhyncha</taxon>
        <taxon>Aphidomorpha</taxon>
        <taxon>Aphidoidea</taxon>
        <taxon>Aphididae</taxon>
        <taxon>Aphidini</taxon>
        <taxon>Schizaphis</taxon>
    </lineage>
</organism>
<gene>
    <name evidence="11" type="primary">Fam20c</name>
    <name evidence="11" type="ORF">g.78649</name>
</gene>
<evidence type="ECO:0000256" key="2">
    <source>
        <dbReference type="ARBA" id="ARBA00006557"/>
    </source>
</evidence>
<keyword evidence="7" id="KW-0547">Nucleotide-binding</keyword>
<proteinExistence type="inferred from homology"/>
<evidence type="ECO:0000256" key="3">
    <source>
        <dbReference type="ARBA" id="ARBA00023034"/>
    </source>
</evidence>
<dbReference type="CDD" id="cd10314">
    <property type="entry name" value="FAM20_C"/>
    <property type="match status" value="1"/>
</dbReference>
<sequence>MKLRDRVVVGFCLSLVLVTVLFVVDMQNENARRLSVADGGDAAAASHFHGRSDRSRDADEAQSAWNAAASFVASTLMPSVRPQQPQPTRSGAPQPYPQPADGRPRPIVPDLYAGDRFADLTERLSRSSEWQRHRGYVLDWTAVRDVIVDDTDEDGIISNEYVVEYLEDGLRPNTTALTIFHSRISKREMYPKNDTYVPLILKNMSVSPILSVAQKEGGTQLKLVIEYLNGDKALMKPMRFTREQQTLPNHFYFTDYERHNAEIAAFHLDRILGFRRAMPVSGRLVNITSELMAQVTASDLLKTFFVSPDKNVCFHGQCSYYCDTSHAICGNPDMLEGSFAAYLPSQEVLERKTWRHPWRRSYHKRRKAKWETDPNYCELVRNVPAYNSGRRMLDIMDLSVFDFLMGNMDRHHYETFTLFGNDSFPIHLDHGRAFGKAFHDEMSILAPIIQCCHIRKSTLETLLRFHNVKKLSEHMRESMADDPLSPILWEPHLTAIDRRVGLILQKVRECLSVSTMSGEDAAEETRVRTAANATFDVDTGDVGQEVKYTVRSRDITQD</sequence>
<dbReference type="GO" id="GO:0005524">
    <property type="term" value="F:ATP binding"/>
    <property type="evidence" value="ECO:0007669"/>
    <property type="project" value="UniProtKB-KW"/>
</dbReference>
<evidence type="ECO:0000256" key="7">
    <source>
        <dbReference type="PIRSR" id="PIRSR624869-2"/>
    </source>
</evidence>
<feature type="region of interest" description="Disordered" evidence="9">
    <location>
        <begin position="78"/>
        <end position="108"/>
    </location>
</feature>
<keyword evidence="5" id="KW-0325">Glycoprotein</keyword>
<evidence type="ECO:0000256" key="1">
    <source>
        <dbReference type="ARBA" id="ARBA00004555"/>
    </source>
</evidence>
<accession>A0A2S2P8W8</accession>
<evidence type="ECO:0000256" key="5">
    <source>
        <dbReference type="ARBA" id="ARBA00023180"/>
    </source>
</evidence>
<evidence type="ECO:0000313" key="11">
    <source>
        <dbReference type="EMBL" id="MBY25638.1"/>
    </source>
</evidence>
<comment type="cofactor">
    <cofactor evidence="8">
        <name>Mn(2+)</name>
        <dbReference type="ChEBI" id="CHEBI:29035"/>
    </cofactor>
</comment>
<dbReference type="Pfam" id="PF06702">
    <property type="entry name" value="Fam20C"/>
    <property type="match status" value="1"/>
</dbReference>